<keyword evidence="3 4" id="KW-0539">Nucleus</keyword>
<dbReference type="PANTHER" id="PTHR23405">
    <property type="entry name" value="MAINTENANCE OF KILLER 16 MAK16 PROTEIN-RELATED"/>
    <property type="match status" value="1"/>
</dbReference>
<evidence type="ECO:0000256" key="5">
    <source>
        <dbReference type="SAM" id="MobiDB-lite"/>
    </source>
</evidence>
<evidence type="ECO:0000256" key="4">
    <source>
        <dbReference type="PIRNR" id="PIRNR003352"/>
    </source>
</evidence>
<dbReference type="Pfam" id="PF01778">
    <property type="entry name" value="Ribosomal_L28e"/>
    <property type="match status" value="1"/>
</dbReference>
<comment type="subcellular location">
    <subcellularLocation>
        <location evidence="1">Nucleus</location>
        <location evidence="1">Nucleolus</location>
    </subcellularLocation>
</comment>
<name>A0A6P3W8F3_CLUHA</name>
<dbReference type="InterPro" id="IPR006958">
    <property type="entry name" value="Mak16"/>
</dbReference>
<feature type="region of interest" description="Disordered" evidence="5">
    <location>
        <begin position="190"/>
        <end position="314"/>
    </location>
</feature>
<dbReference type="GeneID" id="105907563"/>
<evidence type="ECO:0000313" key="7">
    <source>
        <dbReference type="Proteomes" id="UP000515152"/>
    </source>
</evidence>
<gene>
    <name evidence="8" type="primary">mak16</name>
</gene>
<dbReference type="KEGG" id="char:105907563"/>
<dbReference type="Proteomes" id="UP000515152">
    <property type="component" value="Chromosome 7"/>
</dbReference>
<dbReference type="FunFam" id="3.30.390.110:FF:000003">
    <property type="entry name" value="Protein MAK16 homolog"/>
    <property type="match status" value="1"/>
</dbReference>
<dbReference type="GO" id="GO:0005730">
    <property type="term" value="C:nucleolus"/>
    <property type="evidence" value="ECO:0007669"/>
    <property type="project" value="UniProtKB-SubCell"/>
</dbReference>
<feature type="compositionally biased region" description="Acidic residues" evidence="5">
    <location>
        <begin position="241"/>
        <end position="271"/>
    </location>
</feature>
<feature type="compositionally biased region" description="Low complexity" evidence="5">
    <location>
        <begin position="273"/>
        <end position="283"/>
    </location>
</feature>
<sequence length="314" mass="36770">MQHDDVIWDIIGNTQFCSYKVKTKTQGFCRNEYNITGLCNRASCPLANSQYATIREDKGQCFLYMKVIERAAFPARMWEKVKLSKNYEKALEQIDENLIYWPRFIRHKCKQRFTKITQYLIRIRKLTLKRQRKLVPLSRKVERREKRKEEKALIAAQLDNAIEKELLERLKQGTYGDIYNFPIHAFDKALEKQDEETESEEEEEEEEEKDVGQKEFVAEDEIEESDLSDFEDMDELKGSSDEEEEEEDGDEEDDEEDDGEEDDASSEEEMDTGAKAKTSSKGKAPLKGPMRKKRAYVEIEYEEETTPASKSKAT</sequence>
<dbReference type="GO" id="GO:0030687">
    <property type="term" value="C:preribosome, large subunit precursor"/>
    <property type="evidence" value="ECO:0007669"/>
    <property type="project" value="TreeGrafter"/>
</dbReference>
<dbReference type="CTD" id="84549"/>
<dbReference type="AlphaFoldDB" id="A0A6P3W8F3"/>
<dbReference type="PANTHER" id="PTHR23405:SF4">
    <property type="entry name" value="PROTEIN MAK16 HOMOLOG"/>
    <property type="match status" value="1"/>
</dbReference>
<comment type="similarity">
    <text evidence="2 4">Belongs to the MAK16 family.</text>
</comment>
<dbReference type="Pfam" id="PF04874">
    <property type="entry name" value="Mak16"/>
    <property type="match status" value="1"/>
</dbReference>
<feature type="compositionally biased region" description="Acidic residues" evidence="5">
    <location>
        <begin position="218"/>
        <end position="234"/>
    </location>
</feature>
<reference evidence="8" key="1">
    <citation type="submission" date="2025-08" db="UniProtKB">
        <authorList>
            <consortium name="RefSeq"/>
        </authorList>
    </citation>
    <scope>IDENTIFICATION</scope>
</reference>
<accession>A0A6P3W8F3</accession>
<evidence type="ECO:0000259" key="6">
    <source>
        <dbReference type="Pfam" id="PF01778"/>
    </source>
</evidence>
<feature type="domain" description="Ribosomal eL28/Mak16" evidence="6">
    <location>
        <begin position="6"/>
        <end position="119"/>
    </location>
</feature>
<dbReference type="InterPro" id="IPR029004">
    <property type="entry name" value="Ribosomal_eL28/Mak16"/>
</dbReference>
<evidence type="ECO:0000313" key="8">
    <source>
        <dbReference type="RefSeq" id="XP_012691373.1"/>
    </source>
</evidence>
<dbReference type="GO" id="GO:0000460">
    <property type="term" value="P:maturation of 5.8S rRNA"/>
    <property type="evidence" value="ECO:0007669"/>
    <property type="project" value="TreeGrafter"/>
</dbReference>
<dbReference type="RefSeq" id="XP_012691373.1">
    <property type="nucleotide sequence ID" value="XM_012835919.3"/>
</dbReference>
<feature type="compositionally biased region" description="Acidic residues" evidence="5">
    <location>
        <begin position="193"/>
        <end position="209"/>
    </location>
</feature>
<dbReference type="Gene3D" id="3.30.390.110">
    <property type="match status" value="1"/>
</dbReference>
<dbReference type="OrthoDB" id="10251342at2759"/>
<protein>
    <recommendedName>
        <fullName evidence="4">Protein MAK16 homolog</fullName>
    </recommendedName>
</protein>
<proteinExistence type="inferred from homology"/>
<keyword evidence="7" id="KW-1185">Reference proteome</keyword>
<organism evidence="7 8">
    <name type="scientific">Clupea harengus</name>
    <name type="common">Atlantic herring</name>
    <dbReference type="NCBI Taxonomy" id="7950"/>
    <lineage>
        <taxon>Eukaryota</taxon>
        <taxon>Metazoa</taxon>
        <taxon>Chordata</taxon>
        <taxon>Craniata</taxon>
        <taxon>Vertebrata</taxon>
        <taxon>Euteleostomi</taxon>
        <taxon>Actinopterygii</taxon>
        <taxon>Neopterygii</taxon>
        <taxon>Teleostei</taxon>
        <taxon>Clupei</taxon>
        <taxon>Clupeiformes</taxon>
        <taxon>Clupeoidei</taxon>
        <taxon>Clupeidae</taxon>
        <taxon>Clupea</taxon>
    </lineage>
</organism>
<evidence type="ECO:0000256" key="3">
    <source>
        <dbReference type="ARBA" id="ARBA00023242"/>
    </source>
</evidence>
<dbReference type="PIRSF" id="PIRSF003352">
    <property type="entry name" value="MAK16"/>
    <property type="match status" value="1"/>
</dbReference>
<evidence type="ECO:0000256" key="1">
    <source>
        <dbReference type="ARBA" id="ARBA00004604"/>
    </source>
</evidence>
<dbReference type="GO" id="GO:0000470">
    <property type="term" value="P:maturation of LSU-rRNA"/>
    <property type="evidence" value="ECO:0007669"/>
    <property type="project" value="TreeGrafter"/>
</dbReference>
<evidence type="ECO:0000256" key="2">
    <source>
        <dbReference type="ARBA" id="ARBA00005514"/>
    </source>
</evidence>